<dbReference type="OrthoDB" id="123015at2"/>
<dbReference type="KEGG" id="aba:Acid345_1113"/>
<dbReference type="RefSeq" id="WP_011521918.1">
    <property type="nucleotide sequence ID" value="NC_008009.1"/>
</dbReference>
<sequence length="292" mass="29892">MANFCTKCGTPSSGAAFCAKCGANLGGQPVPPPVQAAAAPAPAPAPVATYTPAPPAPHKGMSTLAKVAIAFFVVVVLVGAAGVVGAIYVAHRVKQKVNEVTGGMLSDTHSHSSSTSANSSPAFGDVCRFLSKDEVSRALNVTVVGTKSEGDSCSYLVHGNTADLTAKHIAAIGGGKGADAQQQNMIQNFAGTIFKSQTTEGHEPTSDANGNAPVLVVGLAENGVEQMRLERGVIGRFPGSEQLPGIGDEAFVAGDIMITARKGNRLLRLMYSTCPCTTKEVSPLARKVATEM</sequence>
<dbReference type="AlphaFoldDB" id="Q1ISN4"/>
<evidence type="ECO:0008006" key="4">
    <source>
        <dbReference type="Google" id="ProtNLM"/>
    </source>
</evidence>
<dbReference type="EMBL" id="CP000360">
    <property type="protein sequence ID" value="ABF40116.1"/>
    <property type="molecule type" value="Genomic_DNA"/>
</dbReference>
<evidence type="ECO:0000313" key="2">
    <source>
        <dbReference type="EMBL" id="ABF40116.1"/>
    </source>
</evidence>
<reference evidence="2 3" key="1">
    <citation type="journal article" date="2009" name="Appl. Environ. Microbiol.">
        <title>Three genomes from the phylum Acidobacteria provide insight into the lifestyles of these microorganisms in soils.</title>
        <authorList>
            <person name="Ward N.L."/>
            <person name="Challacombe J.F."/>
            <person name="Janssen P.H."/>
            <person name="Henrissat B."/>
            <person name="Coutinho P.M."/>
            <person name="Wu M."/>
            <person name="Xie G."/>
            <person name="Haft D.H."/>
            <person name="Sait M."/>
            <person name="Badger J."/>
            <person name="Barabote R.D."/>
            <person name="Bradley B."/>
            <person name="Brettin T.S."/>
            <person name="Brinkac L.M."/>
            <person name="Bruce D."/>
            <person name="Creasy T."/>
            <person name="Daugherty S.C."/>
            <person name="Davidsen T.M."/>
            <person name="DeBoy R.T."/>
            <person name="Detter J.C."/>
            <person name="Dodson R.J."/>
            <person name="Durkin A.S."/>
            <person name="Ganapathy A."/>
            <person name="Gwinn-Giglio M."/>
            <person name="Han C.S."/>
            <person name="Khouri H."/>
            <person name="Kiss H."/>
            <person name="Kothari S.P."/>
            <person name="Madupu R."/>
            <person name="Nelson K.E."/>
            <person name="Nelson W.C."/>
            <person name="Paulsen I."/>
            <person name="Penn K."/>
            <person name="Ren Q."/>
            <person name="Rosovitz M.J."/>
            <person name="Selengut J.D."/>
            <person name="Shrivastava S."/>
            <person name="Sullivan S.A."/>
            <person name="Tapia R."/>
            <person name="Thompson L.S."/>
            <person name="Watkins K.L."/>
            <person name="Yang Q."/>
            <person name="Yu C."/>
            <person name="Zafar N."/>
            <person name="Zhou L."/>
            <person name="Kuske C.R."/>
        </authorList>
    </citation>
    <scope>NUCLEOTIDE SEQUENCE [LARGE SCALE GENOMIC DNA]</scope>
    <source>
        <strain evidence="2 3">Ellin345</strain>
    </source>
</reference>
<dbReference type="HOGENOM" id="CLU_952435_0_0_0"/>
<evidence type="ECO:0000313" key="3">
    <source>
        <dbReference type="Proteomes" id="UP000002432"/>
    </source>
</evidence>
<dbReference type="EnsemblBacteria" id="ABF40116">
    <property type="protein sequence ID" value="ABF40116"/>
    <property type="gene ID" value="Acid345_1113"/>
</dbReference>
<feature type="transmembrane region" description="Helical" evidence="1">
    <location>
        <begin position="67"/>
        <end position="90"/>
    </location>
</feature>
<organism evidence="2 3">
    <name type="scientific">Koribacter versatilis (strain Ellin345)</name>
    <dbReference type="NCBI Taxonomy" id="204669"/>
    <lineage>
        <taxon>Bacteria</taxon>
        <taxon>Pseudomonadati</taxon>
        <taxon>Acidobacteriota</taxon>
        <taxon>Terriglobia</taxon>
        <taxon>Terriglobales</taxon>
        <taxon>Candidatus Korobacteraceae</taxon>
        <taxon>Candidatus Korobacter</taxon>
    </lineage>
</organism>
<keyword evidence="1" id="KW-0472">Membrane</keyword>
<name>Q1ISN4_KORVE</name>
<keyword evidence="1" id="KW-0812">Transmembrane</keyword>
<dbReference type="Proteomes" id="UP000002432">
    <property type="component" value="Chromosome"/>
</dbReference>
<protein>
    <recommendedName>
        <fullName evidence="4">Zinc-ribbon domain-containing protein</fullName>
    </recommendedName>
</protein>
<accession>Q1ISN4</accession>
<gene>
    <name evidence="2" type="ordered locus">Acid345_1113</name>
</gene>
<evidence type="ECO:0000256" key="1">
    <source>
        <dbReference type="SAM" id="Phobius"/>
    </source>
</evidence>
<dbReference type="eggNOG" id="ENOG5033W0W">
    <property type="taxonomic scope" value="Bacteria"/>
</dbReference>
<keyword evidence="3" id="KW-1185">Reference proteome</keyword>
<keyword evidence="1" id="KW-1133">Transmembrane helix</keyword>
<proteinExistence type="predicted"/>